<dbReference type="Gene3D" id="1.10.260.40">
    <property type="entry name" value="lambda repressor-like DNA-binding domains"/>
    <property type="match status" value="1"/>
</dbReference>
<accession>A0ABV5AQK0</accession>
<comment type="caution">
    <text evidence="6">The sequence shown here is derived from an EMBL/GenBank/DDBJ whole genome shotgun (WGS) entry which is preliminary data.</text>
</comment>
<protein>
    <submittedName>
        <fullName evidence="6">LacI family DNA-binding transcriptional regulator</fullName>
    </submittedName>
</protein>
<organism evidence="6 7">
    <name type="scientific">Paenibacillus enshidis</name>
    <dbReference type="NCBI Taxonomy" id="1458439"/>
    <lineage>
        <taxon>Bacteria</taxon>
        <taxon>Bacillati</taxon>
        <taxon>Bacillota</taxon>
        <taxon>Bacilli</taxon>
        <taxon>Bacillales</taxon>
        <taxon>Paenibacillaceae</taxon>
        <taxon>Paenibacillus</taxon>
    </lineage>
</organism>
<dbReference type="PROSITE" id="PS00356">
    <property type="entry name" value="HTH_LACI_1"/>
    <property type="match status" value="1"/>
</dbReference>
<dbReference type="RefSeq" id="WP_375354225.1">
    <property type="nucleotide sequence ID" value="NZ_JBHHMI010000004.1"/>
</dbReference>
<evidence type="ECO:0000256" key="3">
    <source>
        <dbReference type="ARBA" id="ARBA00023125"/>
    </source>
</evidence>
<dbReference type="InterPro" id="IPR046335">
    <property type="entry name" value="LacI/GalR-like_sensor"/>
</dbReference>
<sequence length="344" mass="37932">MRGKVTLQEIADAAGVSKFAVSRALAGKPGVSEDTRAAIVELAGKLGYFRQEQRGFVPGQPAEQTTWKGTVAVLFPNIRSQNRESKYWGPVFEGIADQLNAKGLDVLTLTEPSSDDIFSLLNPEAIRGIITVGSISTGILLNIRRLGIPFVMVDHRDPAVRTDTLFIDNWACMEEMLHSLIAKGYRHMQFVGNIHDAFSFHERWFAYRSTLERNGIEVQQDERLFAAKTADLSACLTDIAAQGLPELFVCVNDITAQLVIDALDGCGVRVPADCGVTGFDYTHEQHPIAATVKMDKELLGRRSVDQLLWRILNPASPCEKIAMGAELVVKIQHLPNASREKMAK</sequence>
<dbReference type="Pfam" id="PF00356">
    <property type="entry name" value="LacI"/>
    <property type="match status" value="1"/>
</dbReference>
<feature type="domain" description="HTH lacI-type" evidence="5">
    <location>
        <begin position="5"/>
        <end position="48"/>
    </location>
</feature>
<evidence type="ECO:0000256" key="2">
    <source>
        <dbReference type="ARBA" id="ARBA00023015"/>
    </source>
</evidence>
<proteinExistence type="predicted"/>
<dbReference type="Proteomes" id="UP001580346">
    <property type="component" value="Unassembled WGS sequence"/>
</dbReference>
<dbReference type="Gene3D" id="3.40.50.2300">
    <property type="match status" value="2"/>
</dbReference>
<evidence type="ECO:0000313" key="6">
    <source>
        <dbReference type="EMBL" id="MFB5266492.1"/>
    </source>
</evidence>
<dbReference type="SUPFAM" id="SSF47413">
    <property type="entry name" value="lambda repressor-like DNA-binding domains"/>
    <property type="match status" value="1"/>
</dbReference>
<evidence type="ECO:0000256" key="1">
    <source>
        <dbReference type="ARBA" id="ARBA00022491"/>
    </source>
</evidence>
<keyword evidence="2" id="KW-0805">Transcription regulation</keyword>
<dbReference type="PANTHER" id="PTHR30146">
    <property type="entry name" value="LACI-RELATED TRANSCRIPTIONAL REPRESSOR"/>
    <property type="match status" value="1"/>
</dbReference>
<dbReference type="PANTHER" id="PTHR30146:SF148">
    <property type="entry name" value="HTH-TYPE TRANSCRIPTIONAL REPRESSOR PURR-RELATED"/>
    <property type="match status" value="1"/>
</dbReference>
<evidence type="ECO:0000259" key="5">
    <source>
        <dbReference type="PROSITE" id="PS50932"/>
    </source>
</evidence>
<gene>
    <name evidence="6" type="ORF">ACE41H_06810</name>
</gene>
<dbReference type="EMBL" id="JBHHMI010000004">
    <property type="protein sequence ID" value="MFB5266492.1"/>
    <property type="molecule type" value="Genomic_DNA"/>
</dbReference>
<dbReference type="SUPFAM" id="SSF53822">
    <property type="entry name" value="Periplasmic binding protein-like I"/>
    <property type="match status" value="1"/>
</dbReference>
<name>A0ABV5AQK0_9BACL</name>
<keyword evidence="4" id="KW-0804">Transcription</keyword>
<dbReference type="PROSITE" id="PS50932">
    <property type="entry name" value="HTH_LACI_2"/>
    <property type="match status" value="1"/>
</dbReference>
<dbReference type="InterPro" id="IPR000843">
    <property type="entry name" value="HTH_LacI"/>
</dbReference>
<evidence type="ECO:0000313" key="7">
    <source>
        <dbReference type="Proteomes" id="UP001580346"/>
    </source>
</evidence>
<dbReference type="SMART" id="SM00354">
    <property type="entry name" value="HTH_LACI"/>
    <property type="match status" value="1"/>
</dbReference>
<keyword evidence="1" id="KW-0678">Repressor</keyword>
<dbReference type="GO" id="GO:0003677">
    <property type="term" value="F:DNA binding"/>
    <property type="evidence" value="ECO:0007669"/>
    <property type="project" value="UniProtKB-KW"/>
</dbReference>
<dbReference type="InterPro" id="IPR010982">
    <property type="entry name" value="Lambda_DNA-bd_dom_sf"/>
</dbReference>
<reference evidence="6 7" key="1">
    <citation type="submission" date="2024-09" db="EMBL/GenBank/DDBJ databases">
        <title>Paenibacillus zeirhizospherea sp. nov., isolated from surface of the maize (Zea mays) roots in a horticulture field, Hungary.</title>
        <authorList>
            <person name="Marton D."/>
            <person name="Farkas M."/>
            <person name="Bedics A."/>
            <person name="Toth E."/>
            <person name="Tancsics A."/>
            <person name="Boka K."/>
            <person name="Maroti G."/>
            <person name="Kriszt B."/>
            <person name="Cserhati M."/>
        </authorList>
    </citation>
    <scope>NUCLEOTIDE SEQUENCE [LARGE SCALE GENOMIC DNA]</scope>
    <source>
        <strain evidence="6 7">KCTC 33519</strain>
    </source>
</reference>
<evidence type="ECO:0000256" key="4">
    <source>
        <dbReference type="ARBA" id="ARBA00023163"/>
    </source>
</evidence>
<keyword evidence="7" id="KW-1185">Reference proteome</keyword>
<dbReference type="InterPro" id="IPR028082">
    <property type="entry name" value="Peripla_BP_I"/>
</dbReference>
<dbReference type="CDD" id="cd01392">
    <property type="entry name" value="HTH_LacI"/>
    <property type="match status" value="1"/>
</dbReference>
<keyword evidence="3 6" id="KW-0238">DNA-binding</keyword>
<dbReference type="Pfam" id="PF13377">
    <property type="entry name" value="Peripla_BP_3"/>
    <property type="match status" value="1"/>
</dbReference>